<reference evidence="1" key="2">
    <citation type="submission" date="2023-06" db="EMBL/GenBank/DDBJ databases">
        <authorList>
            <consortium name="Lawrence Berkeley National Laboratory"/>
            <person name="Haridas S."/>
            <person name="Hensen N."/>
            <person name="Bonometti L."/>
            <person name="Westerberg I."/>
            <person name="Brannstrom I.O."/>
            <person name="Guillou S."/>
            <person name="Cros-Aarteil S."/>
            <person name="Calhoun S."/>
            <person name="Kuo A."/>
            <person name="Mondo S."/>
            <person name="Pangilinan J."/>
            <person name="Riley R."/>
            <person name="LaButti K."/>
            <person name="Andreopoulos B."/>
            <person name="Lipzen A."/>
            <person name="Chen C."/>
            <person name="Yanf M."/>
            <person name="Daum C."/>
            <person name="Ng V."/>
            <person name="Clum A."/>
            <person name="Steindorff A."/>
            <person name="Ohm R."/>
            <person name="Martin F."/>
            <person name="Silar P."/>
            <person name="Natvig D."/>
            <person name="Lalanne C."/>
            <person name="Gautier V."/>
            <person name="Ament-velasquez S.L."/>
            <person name="Kruys A."/>
            <person name="Hutchinson M.I."/>
            <person name="Powell A.J."/>
            <person name="Barry K."/>
            <person name="Miller A.N."/>
            <person name="Grigoriev I.V."/>
            <person name="Debuchy R."/>
            <person name="Gladieux P."/>
            <person name="Thoren M.H."/>
            <person name="Johannesson H."/>
        </authorList>
    </citation>
    <scope>NUCLEOTIDE SEQUENCE</scope>
    <source>
        <strain evidence="1">CBS 232.78</strain>
    </source>
</reference>
<evidence type="ECO:0000313" key="1">
    <source>
        <dbReference type="EMBL" id="KAK3370576.1"/>
    </source>
</evidence>
<protein>
    <submittedName>
        <fullName evidence="1">Uncharacterized protein</fullName>
    </submittedName>
</protein>
<proteinExistence type="predicted"/>
<keyword evidence="2" id="KW-1185">Reference proteome</keyword>
<dbReference type="Proteomes" id="UP001285441">
    <property type="component" value="Unassembled WGS sequence"/>
</dbReference>
<evidence type="ECO:0000313" key="2">
    <source>
        <dbReference type="Proteomes" id="UP001285441"/>
    </source>
</evidence>
<sequence>MSLSLSGPGIFWANSGVLTAYKEVLPYSTFVNWYENVHIPDWMGAKTGAITSAWRYQSLDPNRATPFLALYKYPDISATNAPEFGRVTLNHPSLPEGGPVIKFIEITVKSGPHIETWKRNSTGDERGPILVTETIDPAKISADQFNSWYRQTYIKEISQLKGWRRTSRFDNGMAQPKWLALHEFDQSGFDANTTKISGLLGKSKETKDIEKSAKKIELALWSLVRVYGDGKASWGRPGEDKILTI</sequence>
<gene>
    <name evidence="1" type="ORF">B0H63DRAFT_514649</name>
</gene>
<organism evidence="1 2">
    <name type="scientific">Podospora didyma</name>
    <dbReference type="NCBI Taxonomy" id="330526"/>
    <lineage>
        <taxon>Eukaryota</taxon>
        <taxon>Fungi</taxon>
        <taxon>Dikarya</taxon>
        <taxon>Ascomycota</taxon>
        <taxon>Pezizomycotina</taxon>
        <taxon>Sordariomycetes</taxon>
        <taxon>Sordariomycetidae</taxon>
        <taxon>Sordariales</taxon>
        <taxon>Podosporaceae</taxon>
        <taxon>Podospora</taxon>
    </lineage>
</organism>
<name>A0AAE0K6V9_9PEZI</name>
<comment type="caution">
    <text evidence="1">The sequence shown here is derived from an EMBL/GenBank/DDBJ whole genome shotgun (WGS) entry which is preliminary data.</text>
</comment>
<dbReference type="EMBL" id="JAULSW010000009">
    <property type="protein sequence ID" value="KAK3370576.1"/>
    <property type="molecule type" value="Genomic_DNA"/>
</dbReference>
<accession>A0AAE0K6V9</accession>
<reference evidence="1" key="1">
    <citation type="journal article" date="2023" name="Mol. Phylogenet. Evol.">
        <title>Genome-scale phylogeny and comparative genomics of the fungal order Sordariales.</title>
        <authorList>
            <person name="Hensen N."/>
            <person name="Bonometti L."/>
            <person name="Westerberg I."/>
            <person name="Brannstrom I.O."/>
            <person name="Guillou S."/>
            <person name="Cros-Aarteil S."/>
            <person name="Calhoun S."/>
            <person name="Haridas S."/>
            <person name="Kuo A."/>
            <person name="Mondo S."/>
            <person name="Pangilinan J."/>
            <person name="Riley R."/>
            <person name="LaButti K."/>
            <person name="Andreopoulos B."/>
            <person name="Lipzen A."/>
            <person name="Chen C."/>
            <person name="Yan M."/>
            <person name="Daum C."/>
            <person name="Ng V."/>
            <person name="Clum A."/>
            <person name="Steindorff A."/>
            <person name="Ohm R.A."/>
            <person name="Martin F."/>
            <person name="Silar P."/>
            <person name="Natvig D.O."/>
            <person name="Lalanne C."/>
            <person name="Gautier V."/>
            <person name="Ament-Velasquez S.L."/>
            <person name="Kruys A."/>
            <person name="Hutchinson M.I."/>
            <person name="Powell A.J."/>
            <person name="Barry K."/>
            <person name="Miller A.N."/>
            <person name="Grigoriev I.V."/>
            <person name="Debuchy R."/>
            <person name="Gladieux P."/>
            <person name="Hiltunen Thoren M."/>
            <person name="Johannesson H."/>
        </authorList>
    </citation>
    <scope>NUCLEOTIDE SEQUENCE</scope>
    <source>
        <strain evidence="1">CBS 232.78</strain>
    </source>
</reference>
<dbReference type="AlphaFoldDB" id="A0AAE0K6V9"/>